<dbReference type="InterPro" id="IPR036390">
    <property type="entry name" value="WH_DNA-bd_sf"/>
</dbReference>
<sequence length="167" mass="18216">MTKPGVSRETLLAEVTEDVIPGWAIAVVQLNSLVAERLGVTETDVQCLHALGRHGRATPGALAKYVNLTTGSASRMIDRLVAAGCVRRVADPHDRRRVLIEPTQDGLDRVRAAYAGLVARTRDDLADFDDAELDTVIRFMRTAERSTAAEIQRLQTAPGSSRVDARR</sequence>
<dbReference type="SUPFAM" id="SSF46785">
    <property type="entry name" value="Winged helix' DNA-binding domain"/>
    <property type="match status" value="1"/>
</dbReference>
<evidence type="ECO:0000313" key="3">
    <source>
        <dbReference type="Proteomes" id="UP001612928"/>
    </source>
</evidence>
<organism evidence="2 3">
    <name type="scientific">Nonomuraea indica</name>
    <dbReference type="NCBI Taxonomy" id="1581193"/>
    <lineage>
        <taxon>Bacteria</taxon>
        <taxon>Bacillati</taxon>
        <taxon>Actinomycetota</taxon>
        <taxon>Actinomycetes</taxon>
        <taxon>Streptosporangiales</taxon>
        <taxon>Streptosporangiaceae</taxon>
        <taxon>Nonomuraea</taxon>
    </lineage>
</organism>
<keyword evidence="3" id="KW-1185">Reference proteome</keyword>
<reference evidence="2 3" key="1">
    <citation type="submission" date="2024-10" db="EMBL/GenBank/DDBJ databases">
        <title>The Natural Products Discovery Center: Release of the First 8490 Sequenced Strains for Exploring Actinobacteria Biosynthetic Diversity.</title>
        <authorList>
            <person name="Kalkreuter E."/>
            <person name="Kautsar S.A."/>
            <person name="Yang D."/>
            <person name="Bader C.D."/>
            <person name="Teijaro C.N."/>
            <person name="Fluegel L."/>
            <person name="Davis C.M."/>
            <person name="Simpson J.R."/>
            <person name="Lauterbach L."/>
            <person name="Steele A.D."/>
            <person name="Gui C."/>
            <person name="Meng S."/>
            <person name="Li G."/>
            <person name="Viehrig K."/>
            <person name="Ye F."/>
            <person name="Su P."/>
            <person name="Kiefer A.F."/>
            <person name="Nichols A."/>
            <person name="Cepeda A.J."/>
            <person name="Yan W."/>
            <person name="Fan B."/>
            <person name="Jiang Y."/>
            <person name="Adhikari A."/>
            <person name="Zheng C.-J."/>
            <person name="Schuster L."/>
            <person name="Cowan T.M."/>
            <person name="Smanski M.J."/>
            <person name="Chevrette M.G."/>
            <person name="De Carvalho L.P.S."/>
            <person name="Shen B."/>
        </authorList>
    </citation>
    <scope>NUCLEOTIDE SEQUENCE [LARGE SCALE GENOMIC DNA]</scope>
    <source>
        <strain evidence="2 3">NPDC049503</strain>
    </source>
</reference>
<dbReference type="PANTHER" id="PTHR33164:SF106">
    <property type="entry name" value="TRANSCRIPTIONAL REGULATORY PROTEIN"/>
    <property type="match status" value="1"/>
</dbReference>
<proteinExistence type="predicted"/>
<dbReference type="PROSITE" id="PS50995">
    <property type="entry name" value="HTH_MARR_2"/>
    <property type="match status" value="1"/>
</dbReference>
<evidence type="ECO:0000313" key="2">
    <source>
        <dbReference type="EMBL" id="MFI7438581.1"/>
    </source>
</evidence>
<dbReference type="Proteomes" id="UP001612928">
    <property type="component" value="Unassembled WGS sequence"/>
</dbReference>
<dbReference type="RefSeq" id="WP_397018110.1">
    <property type="nucleotide sequence ID" value="NZ_JBITMB010000001.1"/>
</dbReference>
<dbReference type="Gene3D" id="1.10.10.10">
    <property type="entry name" value="Winged helix-like DNA-binding domain superfamily/Winged helix DNA-binding domain"/>
    <property type="match status" value="1"/>
</dbReference>
<dbReference type="Pfam" id="PF12802">
    <property type="entry name" value="MarR_2"/>
    <property type="match status" value="1"/>
</dbReference>
<feature type="domain" description="HTH marR-type" evidence="1">
    <location>
        <begin position="1"/>
        <end position="145"/>
    </location>
</feature>
<accession>A0ABW7ZXT3</accession>
<comment type="caution">
    <text evidence="2">The sequence shown here is derived from an EMBL/GenBank/DDBJ whole genome shotgun (WGS) entry which is preliminary data.</text>
</comment>
<dbReference type="PANTHER" id="PTHR33164">
    <property type="entry name" value="TRANSCRIPTIONAL REGULATOR, MARR FAMILY"/>
    <property type="match status" value="1"/>
</dbReference>
<dbReference type="InterPro" id="IPR000835">
    <property type="entry name" value="HTH_MarR-typ"/>
</dbReference>
<dbReference type="SMART" id="SM00347">
    <property type="entry name" value="HTH_MARR"/>
    <property type="match status" value="1"/>
</dbReference>
<gene>
    <name evidence="2" type="ORF">ACIBP5_01290</name>
</gene>
<dbReference type="InterPro" id="IPR036388">
    <property type="entry name" value="WH-like_DNA-bd_sf"/>
</dbReference>
<dbReference type="EMBL" id="JBITMB010000001">
    <property type="protein sequence ID" value="MFI7438581.1"/>
    <property type="molecule type" value="Genomic_DNA"/>
</dbReference>
<protein>
    <submittedName>
        <fullName evidence="2">MarR family winged helix-turn-helix transcriptional regulator</fullName>
    </submittedName>
</protein>
<name>A0ABW7ZXT3_9ACTN</name>
<evidence type="ECO:0000259" key="1">
    <source>
        <dbReference type="PROSITE" id="PS50995"/>
    </source>
</evidence>
<dbReference type="InterPro" id="IPR039422">
    <property type="entry name" value="MarR/SlyA-like"/>
</dbReference>